<gene>
    <name evidence="2" type="ORF">ACFQSB_29490</name>
</gene>
<dbReference type="PANTHER" id="PTHR43364">
    <property type="entry name" value="NADH-SPECIFIC METHYLGLYOXAL REDUCTASE-RELATED"/>
    <property type="match status" value="1"/>
</dbReference>
<evidence type="ECO:0000259" key="1">
    <source>
        <dbReference type="Pfam" id="PF00248"/>
    </source>
</evidence>
<dbReference type="InterPro" id="IPR023210">
    <property type="entry name" value="NADP_OxRdtase_dom"/>
</dbReference>
<keyword evidence="3" id="KW-1185">Reference proteome</keyword>
<dbReference type="Pfam" id="PF00248">
    <property type="entry name" value="Aldo_ket_red"/>
    <property type="match status" value="1"/>
</dbReference>
<sequence length="342" mass="36918">MKYRPLGRTGVYVSELCLGAMTFGGADHPVFKMVGGLGQDDTDQIVGTALDAGVNFIDTADMYADGESETLLGRALKGRRDDVVLATKLAARTGPGPNDVGLSRLHLARSLEDSLRRLGTDHIDLYQIHSIDPHTPIEETLRALDDAVRQGKIRYIGCSNLAAWEVAKALGVSAARGLTEFVSVQSYYSLVGRDVERELIPMLRSEELALMVWSPLAGGLLSGKTDRNGVSDAGARHAQAQFVPVDTEKAYDVIDVLKAVAARHEVSAARVALAWVLAQPAVTSVIIGARRVDQLTDNLAAADLTLTEDDLARLDEVSRESLPPYPAWIQQAGLRDRLPQQA</sequence>
<organism evidence="2 3">
    <name type="scientific">Sphaerisporangium rhizosphaerae</name>
    <dbReference type="NCBI Taxonomy" id="2269375"/>
    <lineage>
        <taxon>Bacteria</taxon>
        <taxon>Bacillati</taxon>
        <taxon>Actinomycetota</taxon>
        <taxon>Actinomycetes</taxon>
        <taxon>Streptosporangiales</taxon>
        <taxon>Streptosporangiaceae</taxon>
        <taxon>Sphaerisporangium</taxon>
    </lineage>
</organism>
<accession>A0ABW2PAZ8</accession>
<dbReference type="InterPro" id="IPR050523">
    <property type="entry name" value="AKR_Detox_Biosynth"/>
</dbReference>
<proteinExistence type="predicted"/>
<dbReference type="Proteomes" id="UP001596496">
    <property type="component" value="Unassembled WGS sequence"/>
</dbReference>
<dbReference type="CDD" id="cd19091">
    <property type="entry name" value="AKR_PsAKR"/>
    <property type="match status" value="1"/>
</dbReference>
<dbReference type="InterPro" id="IPR020471">
    <property type="entry name" value="AKR"/>
</dbReference>
<evidence type="ECO:0000313" key="2">
    <source>
        <dbReference type="EMBL" id="MFC7386373.1"/>
    </source>
</evidence>
<reference evidence="3" key="1">
    <citation type="journal article" date="2019" name="Int. J. Syst. Evol. Microbiol.">
        <title>The Global Catalogue of Microorganisms (GCM) 10K type strain sequencing project: providing services to taxonomists for standard genome sequencing and annotation.</title>
        <authorList>
            <consortium name="The Broad Institute Genomics Platform"/>
            <consortium name="The Broad Institute Genome Sequencing Center for Infectious Disease"/>
            <person name="Wu L."/>
            <person name="Ma J."/>
        </authorList>
    </citation>
    <scope>NUCLEOTIDE SEQUENCE [LARGE SCALE GENOMIC DNA]</scope>
    <source>
        <strain evidence="3">CECT 7649</strain>
    </source>
</reference>
<protein>
    <submittedName>
        <fullName evidence="2">Aldo/keto reductase</fullName>
    </submittedName>
</protein>
<feature type="domain" description="NADP-dependent oxidoreductase" evidence="1">
    <location>
        <begin position="15"/>
        <end position="318"/>
    </location>
</feature>
<dbReference type="RefSeq" id="WP_380830129.1">
    <property type="nucleotide sequence ID" value="NZ_JBHTCG010000026.1"/>
</dbReference>
<comment type="caution">
    <text evidence="2">The sequence shown here is derived from an EMBL/GenBank/DDBJ whole genome shotgun (WGS) entry which is preliminary data.</text>
</comment>
<dbReference type="PANTHER" id="PTHR43364:SF18">
    <property type="entry name" value="OXIDOREDUCTASE"/>
    <property type="match status" value="1"/>
</dbReference>
<dbReference type="SUPFAM" id="SSF51430">
    <property type="entry name" value="NAD(P)-linked oxidoreductase"/>
    <property type="match status" value="1"/>
</dbReference>
<name>A0ABW2PAZ8_9ACTN</name>
<evidence type="ECO:0000313" key="3">
    <source>
        <dbReference type="Proteomes" id="UP001596496"/>
    </source>
</evidence>
<dbReference type="Gene3D" id="3.20.20.100">
    <property type="entry name" value="NADP-dependent oxidoreductase domain"/>
    <property type="match status" value="1"/>
</dbReference>
<dbReference type="PRINTS" id="PR00069">
    <property type="entry name" value="ALDKETRDTASE"/>
</dbReference>
<dbReference type="InterPro" id="IPR036812">
    <property type="entry name" value="NAD(P)_OxRdtase_dom_sf"/>
</dbReference>
<dbReference type="EMBL" id="JBHTCG010000026">
    <property type="protein sequence ID" value="MFC7386373.1"/>
    <property type="molecule type" value="Genomic_DNA"/>
</dbReference>